<dbReference type="Pfam" id="PF01182">
    <property type="entry name" value="Glucosamine_iso"/>
    <property type="match status" value="1"/>
</dbReference>
<protein>
    <submittedName>
        <fullName evidence="2">Glucosamine-6-phosphate deaminase</fullName>
    </submittedName>
</protein>
<dbReference type="Gene3D" id="3.40.50.1360">
    <property type="match status" value="1"/>
</dbReference>
<dbReference type="EMBL" id="CP027231">
    <property type="protein sequence ID" value="AVM53232.1"/>
    <property type="molecule type" value="Genomic_DNA"/>
</dbReference>
<proteinExistence type="predicted"/>
<accession>A0ABM6T8P2</accession>
<dbReference type="InterPro" id="IPR037171">
    <property type="entry name" value="NagB/RpiA_transferase-like"/>
</dbReference>
<dbReference type="CDD" id="cd01399">
    <property type="entry name" value="GlcN6P_deaminase"/>
    <property type="match status" value="1"/>
</dbReference>
<dbReference type="PANTHER" id="PTHR11280:SF6">
    <property type="entry name" value="GLUCOSAMINE-6-PHOSPHATE ISOMERASE NAGB"/>
    <property type="match status" value="1"/>
</dbReference>
<evidence type="ECO:0000313" key="2">
    <source>
        <dbReference type="EMBL" id="AVM53232.1"/>
    </source>
</evidence>
<dbReference type="PANTHER" id="PTHR11280">
    <property type="entry name" value="GLUCOSAMINE-6-PHOSPHATE ISOMERASE"/>
    <property type="match status" value="1"/>
</dbReference>
<dbReference type="Proteomes" id="UP000238304">
    <property type="component" value="Chromosome"/>
</dbReference>
<feature type="domain" description="Glucosamine/galactosamine-6-phosphate isomerase" evidence="1">
    <location>
        <begin position="17"/>
        <end position="242"/>
    </location>
</feature>
<keyword evidence="3" id="KW-1185">Reference proteome</keyword>
<organism evidence="2 3">
    <name type="scientific">Bacteroides zoogleoformans</name>
    <dbReference type="NCBI Taxonomy" id="28119"/>
    <lineage>
        <taxon>Bacteria</taxon>
        <taxon>Pseudomonadati</taxon>
        <taxon>Bacteroidota</taxon>
        <taxon>Bacteroidia</taxon>
        <taxon>Bacteroidales</taxon>
        <taxon>Bacteroidaceae</taxon>
        <taxon>Bacteroides</taxon>
    </lineage>
</organism>
<evidence type="ECO:0000313" key="3">
    <source>
        <dbReference type="Proteomes" id="UP000238304"/>
    </source>
</evidence>
<gene>
    <name evidence="2" type="ORF">C4H11_10085</name>
</gene>
<reference evidence="2 3" key="1">
    <citation type="submission" date="2018-02" db="EMBL/GenBank/DDBJ databases">
        <authorList>
            <person name="Holder M.E."/>
            <person name="Ajami N.J."/>
            <person name="Petrosino J.F."/>
        </authorList>
    </citation>
    <scope>NUCLEOTIDE SEQUENCE [LARGE SCALE GENOMIC DNA]</scope>
    <source>
        <strain evidence="2 3">ATCC 33285</strain>
    </source>
</reference>
<dbReference type="InterPro" id="IPR004547">
    <property type="entry name" value="Glucosamine6P_isomerase"/>
</dbReference>
<sequence>MIFQKKYNNLLVNVYDTRDQMGKAAAKEATAYIVKELNHKQFLNIVFAAAPSQNDFLKYLAEEKQIDWSRINAFHMDEYIGLHKDAPQEFGNFLKEAIFGKVPFNKVYYLRECMEHGADKACAYYTALLEKHPIDVAFLGIGENGHIAFNDPHVAFFNDKYLVKIVDLDQVCRIQQVNDGCFKSLDDVPTHAITLTIPALMSAKRLFCIVPTSLKANALKNAVLGDITEDCPASIIRTHESATLYCDKESAQLIH</sequence>
<dbReference type="InterPro" id="IPR018321">
    <property type="entry name" value="Glucosamine6P_isomerase_CS"/>
</dbReference>
<dbReference type="InterPro" id="IPR006148">
    <property type="entry name" value="Glc/Gal-6P_isomerase"/>
</dbReference>
<evidence type="ECO:0000259" key="1">
    <source>
        <dbReference type="Pfam" id="PF01182"/>
    </source>
</evidence>
<dbReference type="RefSeq" id="WP_106041695.1">
    <property type="nucleotide sequence ID" value="NZ_CALHZC010000021.1"/>
</dbReference>
<dbReference type="PROSITE" id="PS01161">
    <property type="entry name" value="GLC_GALNAC_ISOMERASE"/>
    <property type="match status" value="1"/>
</dbReference>
<name>A0ABM6T8P2_9BACE</name>
<dbReference type="SUPFAM" id="SSF100950">
    <property type="entry name" value="NagB/RpiA/CoA transferase-like"/>
    <property type="match status" value="1"/>
</dbReference>